<evidence type="ECO:0000256" key="3">
    <source>
        <dbReference type="ARBA" id="ARBA00023274"/>
    </source>
</evidence>
<reference evidence="4" key="2">
    <citation type="submission" date="2014-06" db="EMBL/GenBank/DDBJ databases">
        <title>The complete genome of Blastobotrys (Arxula) adeninivorans LS3 - a yeast of biotechnological interest.</title>
        <authorList>
            <person name="Kunze G."/>
            <person name="Gaillardin C."/>
            <person name="Czernicka M."/>
            <person name="Durrens P."/>
            <person name="Martin T."/>
            <person name="Boer E."/>
            <person name="Gabaldon T."/>
            <person name="Cruz J."/>
            <person name="Talla E."/>
            <person name="Marck C."/>
            <person name="Goffeau A."/>
            <person name="Barbe V."/>
            <person name="Baret P."/>
            <person name="Baronian K."/>
            <person name="Beier S."/>
            <person name="Bleykasten C."/>
            <person name="Bode R."/>
            <person name="Casaregola S."/>
            <person name="Despons L."/>
            <person name="Fairhead C."/>
            <person name="Giersberg M."/>
            <person name="Gierski P."/>
            <person name="Hahnel U."/>
            <person name="Hartmann A."/>
            <person name="Jankowska D."/>
            <person name="Jubin C."/>
            <person name="Jung P."/>
            <person name="Lafontaine I."/>
            <person name="Leh-Louis V."/>
            <person name="Lemaire M."/>
            <person name="Marcet-Houben M."/>
            <person name="Mascher M."/>
            <person name="Morel G."/>
            <person name="Richard G.-F."/>
            <person name="Riechen J."/>
            <person name="Sacerdot C."/>
            <person name="Sarkar A."/>
            <person name="Savel G."/>
            <person name="Schacherer J."/>
            <person name="Sherman D."/>
            <person name="Straub M.-L."/>
            <person name="Stein N."/>
            <person name="Thierry A."/>
            <person name="Trautwein-Schult A."/>
            <person name="Westhof E."/>
            <person name="Worch S."/>
            <person name="Dujon B."/>
            <person name="Souciet J.-L."/>
            <person name="Wincker P."/>
            <person name="Scholz U."/>
            <person name="Neuveglise N."/>
        </authorList>
    </citation>
    <scope>NUCLEOTIDE SEQUENCE</scope>
    <source>
        <strain evidence="4">LS3</strain>
    </source>
</reference>
<dbReference type="InterPro" id="IPR036967">
    <property type="entry name" value="Ribosomal_uS11_sf"/>
</dbReference>
<dbReference type="PhylomeDB" id="A0A060T442"/>
<dbReference type="EMBL" id="HG937693">
    <property type="protein sequence ID" value="CDP33966.1"/>
    <property type="molecule type" value="Genomic_DNA"/>
</dbReference>
<accession>A0A060T442</accession>
<dbReference type="GO" id="GO:1990904">
    <property type="term" value="C:ribonucleoprotein complex"/>
    <property type="evidence" value="ECO:0007669"/>
    <property type="project" value="UniProtKB-KW"/>
</dbReference>
<dbReference type="Gene3D" id="3.30.420.80">
    <property type="entry name" value="Ribosomal protein S11"/>
    <property type="match status" value="1"/>
</dbReference>
<evidence type="ECO:0000313" key="4">
    <source>
        <dbReference type="EMBL" id="CDP33966.1"/>
    </source>
</evidence>
<dbReference type="InterPro" id="IPR001971">
    <property type="entry name" value="Ribosomal_uS11"/>
</dbReference>
<protein>
    <submittedName>
        <fullName evidence="4">ARAD1C01672p</fullName>
    </submittedName>
</protein>
<dbReference type="AlphaFoldDB" id="A0A060T442"/>
<name>A0A060T442_BLAAD</name>
<sequence>MLLNSLRSGMGTGARALVHTPCRMFSASSSNARTTFETMSRLRGGPLKSAFPQEKPPPADGKQTVGYVLHGQFTRNNIILTLTRRYRRVGKLAEGLSPQELAIDRVRPRQDVLISLSTGMLGYRNTKQGQYEAAYATTARMFQLIEQRKLTDKELEIVFRQFSEGREAFVNCLNGKEGTRIRPLVTRVTDATKIKFGGDRPRAKRRV</sequence>
<evidence type="ECO:0000256" key="1">
    <source>
        <dbReference type="ARBA" id="ARBA00006194"/>
    </source>
</evidence>
<organism evidence="4">
    <name type="scientific">Blastobotrys adeninivorans</name>
    <name type="common">Yeast</name>
    <name type="synonym">Arxula adeninivorans</name>
    <dbReference type="NCBI Taxonomy" id="409370"/>
    <lineage>
        <taxon>Eukaryota</taxon>
        <taxon>Fungi</taxon>
        <taxon>Dikarya</taxon>
        <taxon>Ascomycota</taxon>
        <taxon>Saccharomycotina</taxon>
        <taxon>Dipodascomycetes</taxon>
        <taxon>Dipodascales</taxon>
        <taxon>Trichomonascaceae</taxon>
        <taxon>Blastobotrys</taxon>
    </lineage>
</organism>
<reference evidence="4" key="1">
    <citation type="submission" date="2014-02" db="EMBL/GenBank/DDBJ databases">
        <authorList>
            <person name="Genoscope - CEA"/>
        </authorList>
    </citation>
    <scope>NUCLEOTIDE SEQUENCE</scope>
    <source>
        <strain evidence="4">LS3</strain>
    </source>
</reference>
<dbReference type="GO" id="GO:0005840">
    <property type="term" value="C:ribosome"/>
    <property type="evidence" value="ECO:0007669"/>
    <property type="project" value="UniProtKB-KW"/>
</dbReference>
<evidence type="ECO:0000256" key="2">
    <source>
        <dbReference type="ARBA" id="ARBA00022980"/>
    </source>
</evidence>
<proteinExistence type="inferred from homology"/>
<gene>
    <name evidence="4" type="ORF">GNLVRS02_ARAD1C01672g</name>
</gene>
<keyword evidence="3" id="KW-0687">Ribonucleoprotein</keyword>
<dbReference type="GO" id="GO:0003735">
    <property type="term" value="F:structural constituent of ribosome"/>
    <property type="evidence" value="ECO:0007669"/>
    <property type="project" value="InterPro"/>
</dbReference>
<dbReference type="HAMAP" id="MF_01310">
    <property type="entry name" value="Ribosomal_uS11"/>
    <property type="match status" value="1"/>
</dbReference>
<dbReference type="GO" id="GO:0006412">
    <property type="term" value="P:translation"/>
    <property type="evidence" value="ECO:0007669"/>
    <property type="project" value="InterPro"/>
</dbReference>
<comment type="similarity">
    <text evidence="1">Belongs to the universal ribosomal protein uS11 family.</text>
</comment>
<dbReference type="SUPFAM" id="SSF53137">
    <property type="entry name" value="Translational machinery components"/>
    <property type="match status" value="1"/>
</dbReference>
<keyword evidence="2" id="KW-0689">Ribosomal protein</keyword>